<dbReference type="Pfam" id="PF00296">
    <property type="entry name" value="Bac_luciferase"/>
    <property type="match status" value="1"/>
</dbReference>
<dbReference type="PANTHER" id="PTHR42847">
    <property type="entry name" value="ALKANESULFONATE MONOOXYGENASE"/>
    <property type="match status" value="1"/>
</dbReference>
<protein>
    <recommendedName>
        <fullName evidence="5">Luciferase-like domain-containing protein</fullName>
    </recommendedName>
</protein>
<reference evidence="6" key="1">
    <citation type="submission" date="2018-06" db="EMBL/GenBank/DDBJ databases">
        <authorList>
            <person name="Zhirakovskaya E."/>
        </authorList>
    </citation>
    <scope>NUCLEOTIDE SEQUENCE</scope>
</reference>
<evidence type="ECO:0000313" key="6">
    <source>
        <dbReference type="EMBL" id="VAV98128.1"/>
    </source>
</evidence>
<dbReference type="InterPro" id="IPR011251">
    <property type="entry name" value="Luciferase-like_dom"/>
</dbReference>
<dbReference type="InterPro" id="IPR036661">
    <property type="entry name" value="Luciferase-like_sf"/>
</dbReference>
<evidence type="ECO:0000259" key="5">
    <source>
        <dbReference type="Pfam" id="PF00296"/>
    </source>
</evidence>
<dbReference type="GO" id="GO:0008726">
    <property type="term" value="F:alkanesulfonate monooxygenase activity"/>
    <property type="evidence" value="ECO:0007669"/>
    <property type="project" value="TreeGrafter"/>
</dbReference>
<keyword evidence="4" id="KW-0503">Monooxygenase</keyword>
<organism evidence="6">
    <name type="scientific">hydrothermal vent metagenome</name>
    <dbReference type="NCBI Taxonomy" id="652676"/>
    <lineage>
        <taxon>unclassified sequences</taxon>
        <taxon>metagenomes</taxon>
        <taxon>ecological metagenomes</taxon>
    </lineage>
</organism>
<feature type="domain" description="Luciferase-like" evidence="5">
    <location>
        <begin position="9"/>
        <end position="259"/>
    </location>
</feature>
<sequence length="309" mass="34061">MELGLFVEPQMGGSYRHLVELAQWAERFGLDVFARSDHYLHMEHSAHTTDALVSLGGVAAETETIRLATLVSPITFRHPAIMAKSATTLDEISRGRFTLGVGTGWMESEHEAFGLDLPPLAERFERLEDSLAYIRTIFDGGGSFAGNHYSLNAPAVSPKASRGLRIVVGGGGPRKTPRLAGMYADEYNMFVTDRNTLEQRLTVMREAATTTGRSPDKILISFAGPSFIYATEAEHATALSERGAKRDMTPEQYAAFLDERSVPHGTPDQARTAIEQMASWGVGRFYVQDISPLDEIDLDQMEFLFAALR</sequence>
<dbReference type="PANTHER" id="PTHR42847:SF4">
    <property type="entry name" value="ALKANESULFONATE MONOOXYGENASE-RELATED"/>
    <property type="match status" value="1"/>
</dbReference>
<dbReference type="EMBL" id="UOEI01000223">
    <property type="protein sequence ID" value="VAV98128.1"/>
    <property type="molecule type" value="Genomic_DNA"/>
</dbReference>
<dbReference type="AlphaFoldDB" id="A0A3B0SC15"/>
<dbReference type="SUPFAM" id="SSF51679">
    <property type="entry name" value="Bacterial luciferase-like"/>
    <property type="match status" value="1"/>
</dbReference>
<keyword evidence="1" id="KW-0285">Flavoprotein</keyword>
<evidence type="ECO:0000256" key="3">
    <source>
        <dbReference type="ARBA" id="ARBA00023002"/>
    </source>
</evidence>
<name>A0A3B0SC15_9ZZZZ</name>
<dbReference type="Gene3D" id="3.20.20.30">
    <property type="entry name" value="Luciferase-like domain"/>
    <property type="match status" value="1"/>
</dbReference>
<dbReference type="GO" id="GO:0046306">
    <property type="term" value="P:alkanesulfonate catabolic process"/>
    <property type="evidence" value="ECO:0007669"/>
    <property type="project" value="TreeGrafter"/>
</dbReference>
<dbReference type="InterPro" id="IPR050172">
    <property type="entry name" value="SsuD_RutA_monooxygenase"/>
</dbReference>
<keyword evidence="3" id="KW-0560">Oxidoreductase</keyword>
<evidence type="ECO:0000256" key="1">
    <source>
        <dbReference type="ARBA" id="ARBA00022630"/>
    </source>
</evidence>
<proteinExistence type="predicted"/>
<evidence type="ECO:0000256" key="4">
    <source>
        <dbReference type="ARBA" id="ARBA00023033"/>
    </source>
</evidence>
<keyword evidence="2" id="KW-0288">FMN</keyword>
<gene>
    <name evidence="6" type="ORF">MNBD_ACTINO01-1208</name>
</gene>
<accession>A0A3B0SC15</accession>
<evidence type="ECO:0000256" key="2">
    <source>
        <dbReference type="ARBA" id="ARBA00022643"/>
    </source>
</evidence>